<reference evidence="1 2" key="1">
    <citation type="submission" date="2024-09" db="EMBL/GenBank/DDBJ databases">
        <authorList>
            <person name="Sun Q."/>
            <person name="Mori K."/>
        </authorList>
    </citation>
    <scope>NUCLEOTIDE SEQUENCE [LARGE SCALE GENOMIC DNA]</scope>
    <source>
        <strain evidence="1 2">TBRC 2205</strain>
    </source>
</reference>
<dbReference type="RefSeq" id="WP_377339563.1">
    <property type="nucleotide sequence ID" value="NZ_JBHLUE010000011.1"/>
</dbReference>
<evidence type="ECO:0000313" key="1">
    <source>
        <dbReference type="EMBL" id="MFC0565622.1"/>
    </source>
</evidence>
<dbReference type="Proteomes" id="UP001589894">
    <property type="component" value="Unassembled WGS sequence"/>
</dbReference>
<organism evidence="1 2">
    <name type="scientific">Plantactinospora siamensis</name>
    <dbReference type="NCBI Taxonomy" id="555372"/>
    <lineage>
        <taxon>Bacteria</taxon>
        <taxon>Bacillati</taxon>
        <taxon>Actinomycetota</taxon>
        <taxon>Actinomycetes</taxon>
        <taxon>Micromonosporales</taxon>
        <taxon>Micromonosporaceae</taxon>
        <taxon>Plantactinospora</taxon>
    </lineage>
</organism>
<dbReference type="InterPro" id="IPR010773">
    <property type="entry name" value="Mycophage_PG1_Gp7"/>
</dbReference>
<sequence length="184" mass="19402">MSIADRIGRLRRAYAPHEHRPLDGYLVSMTTYTGVTAAIAGLVKATGRPVPERPAAADVVLLSIATHKLSRLLAKDAVTSPLRAPFTRYDRPIGSGEVMEQVRDDGSSTRHAIGELLSCPFCLAVWVATGLTGGLVLAPRLTRLVATALTAVAASDFLQMGYAVAQQAAEGHPDPPGKDYGEAG</sequence>
<protein>
    <submittedName>
        <fullName evidence="1">DUF1360 domain-containing protein</fullName>
    </submittedName>
</protein>
<comment type="caution">
    <text evidence="1">The sequence shown here is derived from an EMBL/GenBank/DDBJ whole genome shotgun (WGS) entry which is preliminary data.</text>
</comment>
<dbReference type="EMBL" id="JBHLUE010000011">
    <property type="protein sequence ID" value="MFC0565622.1"/>
    <property type="molecule type" value="Genomic_DNA"/>
</dbReference>
<keyword evidence="2" id="KW-1185">Reference proteome</keyword>
<dbReference type="Pfam" id="PF07098">
    <property type="entry name" value="DUF1360"/>
    <property type="match status" value="1"/>
</dbReference>
<name>A0ABV6NXW2_9ACTN</name>
<evidence type="ECO:0000313" key="2">
    <source>
        <dbReference type="Proteomes" id="UP001589894"/>
    </source>
</evidence>
<accession>A0ABV6NXW2</accession>
<gene>
    <name evidence="1" type="ORF">ACFFHU_15950</name>
</gene>
<proteinExistence type="predicted"/>